<gene>
    <name evidence="9" type="primary">hpaIIM</name>
    <name evidence="9" type="ORF">Pla100_49730</name>
</gene>
<dbReference type="GO" id="GO:0003886">
    <property type="term" value="F:DNA (cytosine-5-)-methyltransferase activity"/>
    <property type="evidence" value="ECO:0007669"/>
    <property type="project" value="UniProtKB-EC"/>
</dbReference>
<dbReference type="Pfam" id="PF00145">
    <property type="entry name" value="DNA_methylase"/>
    <property type="match status" value="1"/>
</dbReference>
<name>A0A5C6A073_9BACT</name>
<dbReference type="PANTHER" id="PTHR46098:SF1">
    <property type="entry name" value="TRNA (CYTOSINE(38)-C(5))-METHYLTRANSFERASE"/>
    <property type="match status" value="1"/>
</dbReference>
<dbReference type="InterPro" id="IPR050750">
    <property type="entry name" value="C5-MTase"/>
</dbReference>
<evidence type="ECO:0000313" key="9">
    <source>
        <dbReference type="EMBL" id="TWT91933.1"/>
    </source>
</evidence>
<evidence type="ECO:0000256" key="3">
    <source>
        <dbReference type="ARBA" id="ARBA00022679"/>
    </source>
</evidence>
<evidence type="ECO:0000256" key="8">
    <source>
        <dbReference type="RuleBase" id="RU000416"/>
    </source>
</evidence>
<dbReference type="NCBIfam" id="TIGR00675">
    <property type="entry name" value="dcm"/>
    <property type="match status" value="1"/>
</dbReference>
<dbReference type="InterPro" id="IPR001525">
    <property type="entry name" value="C5_MeTfrase"/>
</dbReference>
<keyword evidence="10" id="KW-1185">Reference proteome</keyword>
<dbReference type="PANTHER" id="PTHR46098">
    <property type="entry name" value="TRNA (CYTOSINE(38)-C(5))-METHYLTRANSFERASE"/>
    <property type="match status" value="1"/>
</dbReference>
<evidence type="ECO:0000256" key="6">
    <source>
        <dbReference type="ARBA" id="ARBA00047422"/>
    </source>
</evidence>
<evidence type="ECO:0000256" key="7">
    <source>
        <dbReference type="PROSITE-ProRule" id="PRU01016"/>
    </source>
</evidence>
<protein>
    <recommendedName>
        <fullName evidence="1">DNA (cytosine-5-)-methyltransferase</fullName>
        <ecNumber evidence="1">2.1.1.37</ecNumber>
    </recommendedName>
</protein>
<dbReference type="RefSeq" id="WP_197168187.1">
    <property type="nucleotide sequence ID" value="NZ_SJPM01000013.1"/>
</dbReference>
<dbReference type="PRINTS" id="PR00105">
    <property type="entry name" value="C5METTRFRASE"/>
</dbReference>
<comment type="caution">
    <text evidence="9">The sequence shown here is derived from an EMBL/GenBank/DDBJ whole genome shotgun (WGS) entry which is preliminary data.</text>
</comment>
<dbReference type="EMBL" id="SJPM01000013">
    <property type="protein sequence ID" value="TWT91933.1"/>
    <property type="molecule type" value="Genomic_DNA"/>
</dbReference>
<comment type="similarity">
    <text evidence="7 8">Belongs to the class I-like SAM-binding methyltransferase superfamily. C5-methyltransferase family.</text>
</comment>
<dbReference type="Gene3D" id="3.40.50.150">
    <property type="entry name" value="Vaccinia Virus protein VP39"/>
    <property type="match status" value="1"/>
</dbReference>
<dbReference type="InterPro" id="IPR029063">
    <property type="entry name" value="SAM-dependent_MTases_sf"/>
</dbReference>
<evidence type="ECO:0000256" key="4">
    <source>
        <dbReference type="ARBA" id="ARBA00022691"/>
    </source>
</evidence>
<comment type="catalytic activity">
    <reaction evidence="6">
        <text>a 2'-deoxycytidine in DNA + S-adenosyl-L-methionine = a 5-methyl-2'-deoxycytidine in DNA + S-adenosyl-L-homocysteine + H(+)</text>
        <dbReference type="Rhea" id="RHEA:13681"/>
        <dbReference type="Rhea" id="RHEA-COMP:11369"/>
        <dbReference type="Rhea" id="RHEA-COMP:11370"/>
        <dbReference type="ChEBI" id="CHEBI:15378"/>
        <dbReference type="ChEBI" id="CHEBI:57856"/>
        <dbReference type="ChEBI" id="CHEBI:59789"/>
        <dbReference type="ChEBI" id="CHEBI:85452"/>
        <dbReference type="ChEBI" id="CHEBI:85454"/>
        <dbReference type="EC" id="2.1.1.37"/>
    </reaction>
</comment>
<keyword evidence="2 7" id="KW-0489">Methyltransferase</keyword>
<accession>A0A5C6A073</accession>
<evidence type="ECO:0000256" key="5">
    <source>
        <dbReference type="ARBA" id="ARBA00022747"/>
    </source>
</evidence>
<organism evidence="9 10">
    <name type="scientific">Neorhodopirellula pilleata</name>
    <dbReference type="NCBI Taxonomy" id="2714738"/>
    <lineage>
        <taxon>Bacteria</taxon>
        <taxon>Pseudomonadati</taxon>
        <taxon>Planctomycetota</taxon>
        <taxon>Planctomycetia</taxon>
        <taxon>Pirellulales</taxon>
        <taxon>Pirellulaceae</taxon>
        <taxon>Neorhodopirellula</taxon>
    </lineage>
</organism>
<proteinExistence type="inferred from homology"/>
<sequence>MTKPAKTFAEFFAGIGLVRLGLERAGWSCIYANDNDPKKQQQYEARFGEEHFHLCDVFKLQEMRSLMPSNVRLATASFPCTDLSLAGHWKGIEGRHSSAVFGFLECIEDLGRPPILLLENVVGLLSSKQGQDFRKLSQLLGDAGYWLDAFRLDARHFVPQSRPRIFFVGVHDSHIEDCPFTRSDAEFTLGENDWESLVRCNPELRPARLVELMATTELATGWFCSEVITPKATVKRLGELIDLGEDELWWDDVLVKKHYDMMSGIHRSEVDRLQCESSLSIGTIYRRKRHGKTRAEVRFDGTAGCLRTPKGGSARQIVIVVEPDRIRMKWMTPVEYARLQGADDFPLVGRTNQQLFGFGDAVCVPAIEWIGNRILNPIIESIELASSISS</sequence>
<evidence type="ECO:0000313" key="10">
    <source>
        <dbReference type="Proteomes" id="UP000316213"/>
    </source>
</evidence>
<keyword evidence="5" id="KW-0680">Restriction system</keyword>
<dbReference type="GO" id="GO:0009307">
    <property type="term" value="P:DNA restriction-modification system"/>
    <property type="evidence" value="ECO:0007669"/>
    <property type="project" value="UniProtKB-KW"/>
</dbReference>
<evidence type="ECO:0000256" key="2">
    <source>
        <dbReference type="ARBA" id="ARBA00022603"/>
    </source>
</evidence>
<feature type="active site" evidence="7">
    <location>
        <position position="80"/>
    </location>
</feature>
<dbReference type="Proteomes" id="UP000316213">
    <property type="component" value="Unassembled WGS sequence"/>
</dbReference>
<dbReference type="PROSITE" id="PS51679">
    <property type="entry name" value="SAM_MT_C5"/>
    <property type="match status" value="1"/>
</dbReference>
<dbReference type="EC" id="2.1.1.37" evidence="1"/>
<dbReference type="AlphaFoldDB" id="A0A5C6A073"/>
<dbReference type="GO" id="GO:0032259">
    <property type="term" value="P:methylation"/>
    <property type="evidence" value="ECO:0007669"/>
    <property type="project" value="UniProtKB-KW"/>
</dbReference>
<dbReference type="SUPFAM" id="SSF53335">
    <property type="entry name" value="S-adenosyl-L-methionine-dependent methyltransferases"/>
    <property type="match status" value="1"/>
</dbReference>
<keyword evidence="3 7" id="KW-0808">Transferase</keyword>
<evidence type="ECO:0000256" key="1">
    <source>
        <dbReference type="ARBA" id="ARBA00011975"/>
    </source>
</evidence>
<keyword evidence="4 7" id="KW-0949">S-adenosyl-L-methionine</keyword>
<reference evidence="9 10" key="1">
    <citation type="submission" date="2019-02" db="EMBL/GenBank/DDBJ databases">
        <title>Deep-cultivation of Planctomycetes and their phenomic and genomic characterization uncovers novel biology.</title>
        <authorList>
            <person name="Wiegand S."/>
            <person name="Jogler M."/>
            <person name="Boedeker C."/>
            <person name="Pinto D."/>
            <person name="Vollmers J."/>
            <person name="Rivas-Marin E."/>
            <person name="Kohn T."/>
            <person name="Peeters S.H."/>
            <person name="Heuer A."/>
            <person name="Rast P."/>
            <person name="Oberbeckmann S."/>
            <person name="Bunk B."/>
            <person name="Jeske O."/>
            <person name="Meyerdierks A."/>
            <person name="Storesund J.E."/>
            <person name="Kallscheuer N."/>
            <person name="Luecker S."/>
            <person name="Lage O.M."/>
            <person name="Pohl T."/>
            <person name="Merkel B.J."/>
            <person name="Hornburger P."/>
            <person name="Mueller R.-W."/>
            <person name="Bruemmer F."/>
            <person name="Labrenz M."/>
            <person name="Spormann A.M."/>
            <person name="Op Den Camp H."/>
            <person name="Overmann J."/>
            <person name="Amann R."/>
            <person name="Jetten M.S.M."/>
            <person name="Mascher T."/>
            <person name="Medema M.H."/>
            <person name="Devos D.P."/>
            <person name="Kaster A.-K."/>
            <person name="Ovreas L."/>
            <person name="Rohde M."/>
            <person name="Galperin M.Y."/>
            <person name="Jogler C."/>
        </authorList>
    </citation>
    <scope>NUCLEOTIDE SEQUENCE [LARGE SCALE GENOMIC DNA]</scope>
    <source>
        <strain evidence="9 10">Pla100</strain>
    </source>
</reference>